<accession>A0A8X6WGW0</accession>
<sequence>MGGEAIELISKRLEKKLQTSSIKIRLNSMLLQMDFKTYTTTSVHHSINFLYNYDSNKFDGGKYGGARWLVWGIIIGSRTDLHVQSVTMIGHIYQDVLLEQHVRLFRGAMGAEFLFTDDNASPHRANIVDECLQLEDITRMDWSVYSPDLNPIEHVWDMLGRRIVARQHPLTYLPELRGHCLMSGVIFPKIRLII</sequence>
<protein>
    <submittedName>
        <fullName evidence="1">Transposable element Tcb1 transposase</fullName>
    </submittedName>
</protein>
<gene>
    <name evidence="1" type="primary">TCB1_394</name>
    <name evidence="1" type="ORF">TNCV_4594581</name>
</gene>
<dbReference type="Proteomes" id="UP000887159">
    <property type="component" value="Unassembled WGS sequence"/>
</dbReference>
<evidence type="ECO:0000313" key="2">
    <source>
        <dbReference type="Proteomes" id="UP000887159"/>
    </source>
</evidence>
<dbReference type="InterPro" id="IPR036397">
    <property type="entry name" value="RNaseH_sf"/>
</dbReference>
<name>A0A8X6WGW0_TRICX</name>
<evidence type="ECO:0000313" key="1">
    <source>
        <dbReference type="EMBL" id="GFY33746.1"/>
    </source>
</evidence>
<dbReference type="Gene3D" id="3.30.420.10">
    <property type="entry name" value="Ribonuclease H-like superfamily/Ribonuclease H"/>
    <property type="match status" value="1"/>
</dbReference>
<dbReference type="EMBL" id="BMAU01021418">
    <property type="protein sequence ID" value="GFY33746.1"/>
    <property type="molecule type" value="Genomic_DNA"/>
</dbReference>
<organism evidence="1 2">
    <name type="scientific">Trichonephila clavipes</name>
    <name type="common">Golden silk orbweaver</name>
    <name type="synonym">Nephila clavipes</name>
    <dbReference type="NCBI Taxonomy" id="2585209"/>
    <lineage>
        <taxon>Eukaryota</taxon>
        <taxon>Metazoa</taxon>
        <taxon>Ecdysozoa</taxon>
        <taxon>Arthropoda</taxon>
        <taxon>Chelicerata</taxon>
        <taxon>Arachnida</taxon>
        <taxon>Araneae</taxon>
        <taxon>Araneomorphae</taxon>
        <taxon>Entelegynae</taxon>
        <taxon>Araneoidea</taxon>
        <taxon>Nephilidae</taxon>
        <taxon>Trichonephila</taxon>
    </lineage>
</organism>
<dbReference type="AlphaFoldDB" id="A0A8X6WGW0"/>
<reference evidence="1" key="1">
    <citation type="submission" date="2020-08" db="EMBL/GenBank/DDBJ databases">
        <title>Multicomponent nature underlies the extraordinary mechanical properties of spider dragline silk.</title>
        <authorList>
            <person name="Kono N."/>
            <person name="Nakamura H."/>
            <person name="Mori M."/>
            <person name="Yoshida Y."/>
            <person name="Ohtoshi R."/>
            <person name="Malay A.D."/>
            <person name="Moran D.A.P."/>
            <person name="Tomita M."/>
            <person name="Numata K."/>
            <person name="Arakawa K."/>
        </authorList>
    </citation>
    <scope>NUCLEOTIDE SEQUENCE</scope>
</reference>
<comment type="caution">
    <text evidence="1">The sequence shown here is derived from an EMBL/GenBank/DDBJ whole genome shotgun (WGS) entry which is preliminary data.</text>
</comment>
<dbReference type="GO" id="GO:0003676">
    <property type="term" value="F:nucleic acid binding"/>
    <property type="evidence" value="ECO:0007669"/>
    <property type="project" value="InterPro"/>
</dbReference>
<keyword evidence="2" id="KW-1185">Reference proteome</keyword>
<proteinExistence type="predicted"/>